<name>A0A6G1QDT5_CHAAH</name>
<dbReference type="PANTHER" id="PTHR14241">
    <property type="entry name" value="INTERFERON-INDUCED PROTEIN 44"/>
    <property type="match status" value="1"/>
</dbReference>
<gene>
    <name evidence="1" type="ORF">EXN66_Car015973</name>
</gene>
<dbReference type="OrthoDB" id="25620at2759"/>
<dbReference type="AlphaFoldDB" id="A0A6G1QDT5"/>
<protein>
    <submittedName>
        <fullName evidence="1">Interferon-induced protein 44 Microtubule-associated protein 44</fullName>
    </submittedName>
</protein>
<reference evidence="1 2" key="1">
    <citation type="submission" date="2019-02" db="EMBL/GenBank/DDBJ databases">
        <title>Opniocepnalus argus genome.</title>
        <authorList>
            <person name="Zhou C."/>
            <person name="Xiao S."/>
        </authorList>
    </citation>
    <scope>NUCLEOTIDE SEQUENCE [LARGE SCALE GENOMIC DNA]</scope>
    <source>
        <strain evidence="1">OARG1902GOOAL</strain>
        <tissue evidence="1">Muscle</tissue>
    </source>
</reference>
<dbReference type="EMBL" id="CM015726">
    <property type="protein sequence ID" value="KAF3700286.1"/>
    <property type="molecule type" value="Genomic_DNA"/>
</dbReference>
<accession>A0A6G1QDT5</accession>
<organism evidence="1 2">
    <name type="scientific">Channa argus</name>
    <name type="common">Northern snakehead</name>
    <name type="synonym">Ophicephalus argus</name>
    <dbReference type="NCBI Taxonomy" id="215402"/>
    <lineage>
        <taxon>Eukaryota</taxon>
        <taxon>Metazoa</taxon>
        <taxon>Chordata</taxon>
        <taxon>Craniata</taxon>
        <taxon>Vertebrata</taxon>
        <taxon>Euteleostomi</taxon>
        <taxon>Actinopterygii</taxon>
        <taxon>Neopterygii</taxon>
        <taxon>Teleostei</taxon>
        <taxon>Neoteleostei</taxon>
        <taxon>Acanthomorphata</taxon>
        <taxon>Anabantaria</taxon>
        <taxon>Anabantiformes</taxon>
        <taxon>Channoidei</taxon>
        <taxon>Channidae</taxon>
        <taxon>Channa</taxon>
    </lineage>
</organism>
<dbReference type="PANTHER" id="PTHR14241:SF1">
    <property type="entry name" value="INTERFERON-INDUCED PROTEIN 44-RELATED"/>
    <property type="match status" value="1"/>
</dbReference>
<dbReference type="GO" id="GO:0006955">
    <property type="term" value="P:immune response"/>
    <property type="evidence" value="ECO:0007669"/>
    <property type="project" value="TreeGrafter"/>
</dbReference>
<dbReference type="Proteomes" id="UP000503349">
    <property type="component" value="Chromosome 15"/>
</dbReference>
<keyword evidence="2" id="KW-1185">Reference proteome</keyword>
<evidence type="ECO:0000313" key="2">
    <source>
        <dbReference type="Proteomes" id="UP000503349"/>
    </source>
</evidence>
<reference evidence="2" key="2">
    <citation type="submission" date="2019-02" db="EMBL/GenBank/DDBJ databases">
        <title>Opniocepnalus argus Var Kimnra genome.</title>
        <authorList>
            <person name="Zhou C."/>
            <person name="Xiao S."/>
        </authorList>
    </citation>
    <scope>NUCLEOTIDE SEQUENCE [LARGE SCALE GENOMIC DNA]</scope>
</reference>
<proteinExistence type="predicted"/>
<evidence type="ECO:0000313" key="1">
    <source>
        <dbReference type="EMBL" id="KAF3700286.1"/>
    </source>
</evidence>
<sequence>MGFEDDTNNGIHVDDVKLALMGHVKEHYEFTPGKQLMKDDEGYNSCPTLDDKVHVLLSVVPVSSISILSERVLKKMREVRLAASEMGIPQLTVLTKVDEACPKAKKNLKDVYVSEYLKEMVEKFSMLVGIPVNCIFLVKNYNSEVQINDQINAQILCALRQIVTFGEDYLNNL</sequence>